<dbReference type="Proteomes" id="UP001165444">
    <property type="component" value="Unassembled WGS sequence"/>
</dbReference>
<dbReference type="EMBL" id="JAKZMM010000016">
    <property type="protein sequence ID" value="MCJ2380520.1"/>
    <property type="molecule type" value="Genomic_DNA"/>
</dbReference>
<protein>
    <submittedName>
        <fullName evidence="2">Helix-turn-helix domain-containing protein</fullName>
    </submittedName>
</protein>
<accession>A0ABT0C0I8</accession>
<reference evidence="2 3" key="1">
    <citation type="submission" date="2022-03" db="EMBL/GenBank/DDBJ databases">
        <title>Parabacteroides sp. nov. isolated from swine feces.</title>
        <authorList>
            <person name="Bak J.E."/>
        </authorList>
    </citation>
    <scope>NUCLEOTIDE SEQUENCE [LARGE SCALE GENOMIC DNA]</scope>
    <source>
        <strain evidence="2 3">AGMB00274</strain>
    </source>
</reference>
<gene>
    <name evidence="2" type="ORF">MUN53_07855</name>
</gene>
<sequence length="238" mass="28250">MRTKKYDNYFQKLMTATECLDVNEMEKYISKTTLGDKTLLKKQIEKVNFLIEERFHCYGVITEEDDVEAFKKGYFDLGKISLTLIEIQKKIEKFKIESDSSMGIRISKDWNDPLFLLQDLLQLENTNLITYQSLLQKRLSESYDKIIKPKEPKKTRRIIEAKIPETPNDIIGLKDVCEMLNLSESKIYHLTCQREIPHYKLDKSKKGRLFFSRSEIENWLKQKRIGTTDEFCNQFYSK</sequence>
<feature type="domain" description="Helix-turn-helix" evidence="1">
    <location>
        <begin position="173"/>
        <end position="224"/>
    </location>
</feature>
<evidence type="ECO:0000259" key="1">
    <source>
        <dbReference type="Pfam" id="PF12728"/>
    </source>
</evidence>
<dbReference type="RefSeq" id="WP_243324550.1">
    <property type="nucleotide sequence ID" value="NZ_JAKZMM010000016.1"/>
</dbReference>
<comment type="caution">
    <text evidence="2">The sequence shown here is derived from an EMBL/GenBank/DDBJ whole genome shotgun (WGS) entry which is preliminary data.</text>
</comment>
<evidence type="ECO:0000313" key="3">
    <source>
        <dbReference type="Proteomes" id="UP001165444"/>
    </source>
</evidence>
<name>A0ABT0C0I8_9BACT</name>
<dbReference type="Pfam" id="PF12728">
    <property type="entry name" value="HTH_17"/>
    <property type="match status" value="1"/>
</dbReference>
<proteinExistence type="predicted"/>
<organism evidence="2 3">
    <name type="scientific">Parabacteroides faecalis</name>
    <dbReference type="NCBI Taxonomy" id="2924040"/>
    <lineage>
        <taxon>Bacteria</taxon>
        <taxon>Pseudomonadati</taxon>
        <taxon>Bacteroidota</taxon>
        <taxon>Bacteroidia</taxon>
        <taxon>Bacteroidales</taxon>
        <taxon>Tannerellaceae</taxon>
        <taxon>Parabacteroides</taxon>
    </lineage>
</organism>
<dbReference type="InterPro" id="IPR041657">
    <property type="entry name" value="HTH_17"/>
</dbReference>
<evidence type="ECO:0000313" key="2">
    <source>
        <dbReference type="EMBL" id="MCJ2380520.1"/>
    </source>
</evidence>
<keyword evidence="3" id="KW-1185">Reference proteome</keyword>